<keyword evidence="3 8" id="KW-0547">Nucleotide-binding</keyword>
<dbReference type="Gene3D" id="3.30.930.10">
    <property type="entry name" value="Bira Bifunctional Protein, Domain 2"/>
    <property type="match status" value="1"/>
</dbReference>
<organism evidence="11 12">
    <name type="scientific">Candidatus Sungiibacteriota bacterium</name>
    <dbReference type="NCBI Taxonomy" id="2750080"/>
    <lineage>
        <taxon>Bacteria</taxon>
        <taxon>Candidatus Sungiibacteriota</taxon>
    </lineage>
</organism>
<dbReference type="InterPro" id="IPR041715">
    <property type="entry name" value="HisRS-like_core"/>
</dbReference>
<dbReference type="AlphaFoldDB" id="A0A932R1M5"/>
<protein>
    <recommendedName>
        <fullName evidence="8">Histidine--tRNA ligase</fullName>
        <ecNumber evidence="8">6.1.1.21</ecNumber>
    </recommendedName>
    <alternativeName>
        <fullName evidence="8">Histidyl-tRNA synthetase</fullName>
        <shortName evidence="8">HisRS</shortName>
    </alternativeName>
</protein>
<dbReference type="Gene3D" id="3.40.50.800">
    <property type="entry name" value="Anticodon-binding domain"/>
    <property type="match status" value="1"/>
</dbReference>
<dbReference type="InterPro" id="IPR015807">
    <property type="entry name" value="His-tRNA-ligase"/>
</dbReference>
<keyword evidence="2 8" id="KW-0436">Ligase</keyword>
<dbReference type="GO" id="GO:0006427">
    <property type="term" value="P:histidyl-tRNA aminoacylation"/>
    <property type="evidence" value="ECO:0007669"/>
    <property type="project" value="UniProtKB-UniRule"/>
</dbReference>
<feature type="binding site" evidence="9">
    <location>
        <position position="270"/>
    </location>
    <ligand>
        <name>L-histidine</name>
        <dbReference type="ChEBI" id="CHEBI:57595"/>
    </ligand>
</feature>
<dbReference type="GO" id="GO:0005524">
    <property type="term" value="F:ATP binding"/>
    <property type="evidence" value="ECO:0007669"/>
    <property type="project" value="UniProtKB-UniRule"/>
</dbReference>
<dbReference type="EMBL" id="JACQCR010000032">
    <property type="protein sequence ID" value="MBI3630981.1"/>
    <property type="molecule type" value="Genomic_DNA"/>
</dbReference>
<comment type="subunit">
    <text evidence="8">Homodimer.</text>
</comment>
<proteinExistence type="inferred from homology"/>
<dbReference type="PIRSF" id="PIRSF001549">
    <property type="entry name" value="His-tRNA_synth"/>
    <property type="match status" value="1"/>
</dbReference>
<dbReference type="InterPro" id="IPR033656">
    <property type="entry name" value="HisRS_anticodon"/>
</dbReference>
<evidence type="ECO:0000256" key="7">
    <source>
        <dbReference type="ARBA" id="ARBA00047639"/>
    </source>
</evidence>
<dbReference type="HAMAP" id="MF_00127">
    <property type="entry name" value="His_tRNA_synth"/>
    <property type="match status" value="1"/>
</dbReference>
<comment type="caution">
    <text evidence="11">The sequence shown here is derived from an EMBL/GenBank/DDBJ whole genome shotgun (WGS) entry which is preliminary data.</text>
</comment>
<comment type="subcellular location">
    <subcellularLocation>
        <location evidence="8">Cytoplasm</location>
    </subcellularLocation>
</comment>
<evidence type="ECO:0000256" key="1">
    <source>
        <dbReference type="ARBA" id="ARBA00008226"/>
    </source>
</evidence>
<dbReference type="InterPro" id="IPR004516">
    <property type="entry name" value="HisRS/HisZ"/>
</dbReference>
<dbReference type="NCBIfam" id="TIGR00442">
    <property type="entry name" value="hisS"/>
    <property type="match status" value="1"/>
</dbReference>
<evidence type="ECO:0000256" key="3">
    <source>
        <dbReference type="ARBA" id="ARBA00022741"/>
    </source>
</evidence>
<evidence type="ECO:0000256" key="9">
    <source>
        <dbReference type="PIRSR" id="PIRSR001549-1"/>
    </source>
</evidence>
<dbReference type="SUPFAM" id="SSF52954">
    <property type="entry name" value="Class II aaRS ABD-related"/>
    <property type="match status" value="1"/>
</dbReference>
<evidence type="ECO:0000259" key="10">
    <source>
        <dbReference type="PROSITE" id="PS50862"/>
    </source>
</evidence>
<keyword evidence="6 8" id="KW-0030">Aminoacyl-tRNA synthetase</keyword>
<dbReference type="GO" id="GO:0004821">
    <property type="term" value="F:histidine-tRNA ligase activity"/>
    <property type="evidence" value="ECO:0007669"/>
    <property type="project" value="UniProtKB-UniRule"/>
</dbReference>
<keyword evidence="8" id="KW-0963">Cytoplasm</keyword>
<keyword evidence="4 8" id="KW-0067">ATP-binding</keyword>
<evidence type="ECO:0000256" key="4">
    <source>
        <dbReference type="ARBA" id="ARBA00022840"/>
    </source>
</evidence>
<evidence type="ECO:0000313" key="12">
    <source>
        <dbReference type="Proteomes" id="UP000753196"/>
    </source>
</evidence>
<dbReference type="SUPFAM" id="SSF55681">
    <property type="entry name" value="Class II aaRS and biotin synthetases"/>
    <property type="match status" value="1"/>
</dbReference>
<gene>
    <name evidence="8 11" type="primary">hisS</name>
    <name evidence="11" type="ORF">HY221_01450</name>
</gene>
<dbReference type="PROSITE" id="PS50862">
    <property type="entry name" value="AA_TRNA_LIGASE_II"/>
    <property type="match status" value="1"/>
</dbReference>
<evidence type="ECO:0000313" key="11">
    <source>
        <dbReference type="EMBL" id="MBI3630981.1"/>
    </source>
</evidence>
<feature type="binding site" evidence="9">
    <location>
        <position position="120"/>
    </location>
    <ligand>
        <name>L-histidine</name>
        <dbReference type="ChEBI" id="CHEBI:57595"/>
    </ligand>
</feature>
<dbReference type="InterPro" id="IPR036621">
    <property type="entry name" value="Anticodon-bd_dom_sf"/>
</dbReference>
<dbReference type="InterPro" id="IPR045864">
    <property type="entry name" value="aa-tRNA-synth_II/BPL/LPL"/>
</dbReference>
<keyword evidence="5 8" id="KW-0648">Protein biosynthesis</keyword>
<dbReference type="InterPro" id="IPR006195">
    <property type="entry name" value="aa-tRNA-synth_II"/>
</dbReference>
<comment type="similarity">
    <text evidence="1 8">Belongs to the class-II aminoacyl-tRNA synthetase family.</text>
</comment>
<sequence>MAGRERIKKQKPIKPDLPGGFRDYGPADAIARQRMIDTIRRTFESFGFDPLETSSVQRTEVLTGGEEDSGRIIFNVMGSQEKNSDTSLRFDLTVPLARFIAANPDLSKPFKRYQIGNVWRGERQQAGRWREFTQADVDIVGSSSIDADAEIATIIYTVFKNLGIGNFVINYNNRKMLDTLPAFAGFPKDKLWSALRIIDKKDKIGEDGIFKELIKVFTLTIANKVLEFLAQPFEMPSKTLLQGEGLREYAEIKNVIPDERFFQLNRYLVRGLSYYTGSVFEVTLTDAPEIGSVCGGGRYDDLVAKFTGQKIPAVGASIGVDRLFAAIEKLGALQKKQTLTQVLVLQLDVELKNEYLSMVQELRNAGINTAFYLGGDQTLQAQLAYAVKKEIPYVAIYGAQEKKKGTVGIKDLAARRQQEIPRRELATFFKTAFPPVA</sequence>
<dbReference type="PANTHER" id="PTHR11476">
    <property type="entry name" value="HISTIDYL-TRNA SYNTHETASE"/>
    <property type="match status" value="1"/>
</dbReference>
<name>A0A932R1M5_9BACT</name>
<accession>A0A932R1M5</accession>
<dbReference type="Proteomes" id="UP000753196">
    <property type="component" value="Unassembled WGS sequence"/>
</dbReference>
<dbReference type="PANTHER" id="PTHR11476:SF7">
    <property type="entry name" value="HISTIDINE--TRNA LIGASE"/>
    <property type="match status" value="1"/>
</dbReference>
<comment type="catalytic activity">
    <reaction evidence="7 8">
        <text>tRNA(His) + L-histidine + ATP = L-histidyl-tRNA(His) + AMP + diphosphate + H(+)</text>
        <dbReference type="Rhea" id="RHEA:17313"/>
        <dbReference type="Rhea" id="RHEA-COMP:9665"/>
        <dbReference type="Rhea" id="RHEA-COMP:9689"/>
        <dbReference type="ChEBI" id="CHEBI:15378"/>
        <dbReference type="ChEBI" id="CHEBI:30616"/>
        <dbReference type="ChEBI" id="CHEBI:33019"/>
        <dbReference type="ChEBI" id="CHEBI:57595"/>
        <dbReference type="ChEBI" id="CHEBI:78442"/>
        <dbReference type="ChEBI" id="CHEBI:78527"/>
        <dbReference type="ChEBI" id="CHEBI:456215"/>
        <dbReference type="EC" id="6.1.1.21"/>
    </reaction>
</comment>
<feature type="domain" description="Aminoacyl-transfer RNA synthetases class-II family profile" evidence="10">
    <location>
        <begin position="32"/>
        <end position="341"/>
    </location>
</feature>
<feature type="binding site" evidence="9">
    <location>
        <position position="134"/>
    </location>
    <ligand>
        <name>L-histidine</name>
        <dbReference type="ChEBI" id="CHEBI:57595"/>
    </ligand>
</feature>
<dbReference type="CDD" id="cd00859">
    <property type="entry name" value="HisRS_anticodon"/>
    <property type="match status" value="1"/>
</dbReference>
<dbReference type="Pfam" id="PF13393">
    <property type="entry name" value="tRNA-synt_His"/>
    <property type="match status" value="1"/>
</dbReference>
<evidence type="ECO:0000256" key="2">
    <source>
        <dbReference type="ARBA" id="ARBA00022598"/>
    </source>
</evidence>
<dbReference type="CDD" id="cd00773">
    <property type="entry name" value="HisRS-like_core"/>
    <property type="match status" value="1"/>
</dbReference>
<dbReference type="Pfam" id="PF03129">
    <property type="entry name" value="HGTP_anticodon"/>
    <property type="match status" value="1"/>
</dbReference>
<feature type="binding site" evidence="9">
    <location>
        <begin position="91"/>
        <end position="93"/>
    </location>
    <ligand>
        <name>L-histidine</name>
        <dbReference type="ChEBI" id="CHEBI:57595"/>
    </ligand>
</feature>
<evidence type="ECO:0000256" key="8">
    <source>
        <dbReference type="HAMAP-Rule" id="MF_00127"/>
    </source>
</evidence>
<feature type="binding site" evidence="9">
    <location>
        <begin position="274"/>
        <end position="275"/>
    </location>
    <ligand>
        <name>L-histidine</name>
        <dbReference type="ChEBI" id="CHEBI:57595"/>
    </ligand>
</feature>
<dbReference type="GO" id="GO:0005737">
    <property type="term" value="C:cytoplasm"/>
    <property type="evidence" value="ECO:0007669"/>
    <property type="project" value="UniProtKB-SubCell"/>
</dbReference>
<feature type="binding site" evidence="9">
    <location>
        <position position="138"/>
    </location>
    <ligand>
        <name>L-histidine</name>
        <dbReference type="ChEBI" id="CHEBI:57595"/>
    </ligand>
</feature>
<reference evidence="11" key="1">
    <citation type="submission" date="2020-07" db="EMBL/GenBank/DDBJ databases">
        <title>Huge and variable diversity of episymbiotic CPR bacteria and DPANN archaea in groundwater ecosystems.</title>
        <authorList>
            <person name="He C.Y."/>
            <person name="Keren R."/>
            <person name="Whittaker M."/>
            <person name="Farag I.F."/>
            <person name="Doudna J."/>
            <person name="Cate J.H.D."/>
            <person name="Banfield J.F."/>
        </authorList>
    </citation>
    <scope>NUCLEOTIDE SEQUENCE</scope>
    <source>
        <strain evidence="11">NC_groundwater_973_Pr1_S-0.2um_54_13</strain>
    </source>
</reference>
<evidence type="ECO:0000256" key="5">
    <source>
        <dbReference type="ARBA" id="ARBA00022917"/>
    </source>
</evidence>
<evidence type="ECO:0000256" key="6">
    <source>
        <dbReference type="ARBA" id="ARBA00023146"/>
    </source>
</evidence>
<dbReference type="InterPro" id="IPR004154">
    <property type="entry name" value="Anticodon-bd"/>
</dbReference>
<dbReference type="EC" id="6.1.1.21" evidence="8"/>